<feature type="domain" description="Gp5/Type VI secretion system Vgr protein OB-fold" evidence="1">
    <location>
        <begin position="53"/>
        <end position="95"/>
    </location>
</feature>
<dbReference type="EMBL" id="FOBS01000001">
    <property type="protein sequence ID" value="SEL93594.1"/>
    <property type="molecule type" value="Genomic_DNA"/>
</dbReference>
<dbReference type="STRING" id="43775.SAMN04489760_10151"/>
<sequence>MSAILYDSIARIARHEANARAIAGIGVVTQAYGADSSTKDYAVDVKMRDTGILLPRVPIAVNATGFAALPAVNDLVVVLFVNGDMNGGVVVGRLYSPDLEPPENADGQIVLRLPPGDSDPKINLELKWDPPSLSLKVDSDVAIECVKDKVEVKVGDLKATLTSAGGGRAEIAAGGSTLTLKKDGEISISSQGDLKLSGVNIEIAAQGSMKIKGAKVDIN</sequence>
<dbReference type="SUPFAM" id="SSF69255">
    <property type="entry name" value="gp5 N-terminal domain-like"/>
    <property type="match status" value="1"/>
</dbReference>
<dbReference type="Pfam" id="PF04717">
    <property type="entry name" value="Phage_base_V"/>
    <property type="match status" value="1"/>
</dbReference>
<dbReference type="Proteomes" id="UP000198744">
    <property type="component" value="Unassembled WGS sequence"/>
</dbReference>
<accession>A0A1H7UA08</accession>
<keyword evidence="3" id="KW-1185">Reference proteome</keyword>
<dbReference type="InterPro" id="IPR037026">
    <property type="entry name" value="Vgr_OB-fold_dom_sf"/>
</dbReference>
<evidence type="ECO:0000259" key="1">
    <source>
        <dbReference type="Pfam" id="PF04717"/>
    </source>
</evidence>
<dbReference type="OrthoDB" id="9762420at2"/>
<gene>
    <name evidence="2" type="ORF">SAMN04489760_10151</name>
</gene>
<name>A0A1H7UA08_9BACT</name>
<dbReference type="Gene3D" id="2.40.50.230">
    <property type="entry name" value="Gp5 N-terminal domain"/>
    <property type="match status" value="1"/>
</dbReference>
<reference evidence="2 3" key="1">
    <citation type="submission" date="2016-10" db="EMBL/GenBank/DDBJ databases">
        <authorList>
            <person name="de Groot N.N."/>
        </authorList>
    </citation>
    <scope>NUCLEOTIDE SEQUENCE [LARGE SCALE GENOMIC DNA]</scope>
    <source>
        <strain evidence="2 3">DSM 8423</strain>
    </source>
</reference>
<evidence type="ECO:0000313" key="3">
    <source>
        <dbReference type="Proteomes" id="UP000198744"/>
    </source>
</evidence>
<dbReference type="InterPro" id="IPR006531">
    <property type="entry name" value="Gp5/Vgr_OB"/>
</dbReference>
<dbReference type="RefSeq" id="WP_093881774.1">
    <property type="nucleotide sequence ID" value="NZ_FOBS01000001.1"/>
</dbReference>
<protein>
    <recommendedName>
        <fullName evidence="1">Gp5/Type VI secretion system Vgr protein OB-fold domain-containing protein</fullName>
    </recommendedName>
</protein>
<organism evidence="2 3">
    <name type="scientific">Syntrophus gentianae</name>
    <dbReference type="NCBI Taxonomy" id="43775"/>
    <lineage>
        <taxon>Bacteria</taxon>
        <taxon>Pseudomonadati</taxon>
        <taxon>Thermodesulfobacteriota</taxon>
        <taxon>Syntrophia</taxon>
        <taxon>Syntrophales</taxon>
        <taxon>Syntrophaceae</taxon>
        <taxon>Syntrophus</taxon>
    </lineage>
</organism>
<evidence type="ECO:0000313" key="2">
    <source>
        <dbReference type="EMBL" id="SEL93594.1"/>
    </source>
</evidence>
<dbReference type="AlphaFoldDB" id="A0A1H7UA08"/>
<proteinExistence type="predicted"/>